<dbReference type="EMBL" id="JACCFS010000001">
    <property type="protein sequence ID" value="NYJ35640.1"/>
    <property type="molecule type" value="Genomic_DNA"/>
</dbReference>
<name>A0A7Z0JBN1_9ACTN</name>
<keyword evidence="4" id="KW-1185">Reference proteome</keyword>
<sequence>MDESDTRERRDAPGRAAPGGAVRGVDASEPARRVTRTVALVVTFLFLVVTAGGVGWFLSEGGPLSGTGSDEPDAGAEAASTRESSDATGGDGSAAPVTVGGDGLAYTLPGRGWHRLDAGDVPEEYTSYAVHGSDDDPDALIVTGTRELNAVEPLAAAGTRLALEAAGPLLTGGGTPWAEPSGEREVDGSPAIGVSVGTDGDEGVYGRFLLVETGDGTAAFMLGVNTAGGDEATAHIDAAFASVGAR</sequence>
<evidence type="ECO:0008006" key="5">
    <source>
        <dbReference type="Google" id="ProtNLM"/>
    </source>
</evidence>
<keyword evidence="2" id="KW-0472">Membrane</keyword>
<proteinExistence type="predicted"/>
<reference evidence="3 4" key="1">
    <citation type="submission" date="2020-07" db="EMBL/GenBank/DDBJ databases">
        <title>Sequencing the genomes of 1000 actinobacteria strains.</title>
        <authorList>
            <person name="Klenk H.-P."/>
        </authorList>
    </citation>
    <scope>NUCLEOTIDE SEQUENCE [LARGE SCALE GENOMIC DNA]</scope>
    <source>
        <strain evidence="3 4">DSM 44442</strain>
    </source>
</reference>
<dbReference type="RefSeq" id="WP_179824933.1">
    <property type="nucleotide sequence ID" value="NZ_JACCFS010000001.1"/>
</dbReference>
<feature type="compositionally biased region" description="Basic and acidic residues" evidence="1">
    <location>
        <begin position="1"/>
        <end position="13"/>
    </location>
</feature>
<protein>
    <recommendedName>
        <fullName evidence="5">Fibronectin attachment protein</fullName>
    </recommendedName>
</protein>
<organism evidence="3 4">
    <name type="scientific">Nocardiopsis aegyptia</name>
    <dbReference type="NCBI Taxonomy" id="220378"/>
    <lineage>
        <taxon>Bacteria</taxon>
        <taxon>Bacillati</taxon>
        <taxon>Actinomycetota</taxon>
        <taxon>Actinomycetes</taxon>
        <taxon>Streptosporangiales</taxon>
        <taxon>Nocardiopsidaceae</taxon>
        <taxon>Nocardiopsis</taxon>
    </lineage>
</organism>
<feature type="compositionally biased region" description="Low complexity" evidence="1">
    <location>
        <begin position="14"/>
        <end position="26"/>
    </location>
</feature>
<evidence type="ECO:0000313" key="3">
    <source>
        <dbReference type="EMBL" id="NYJ35640.1"/>
    </source>
</evidence>
<feature type="region of interest" description="Disordered" evidence="1">
    <location>
        <begin position="65"/>
        <end position="98"/>
    </location>
</feature>
<dbReference type="AlphaFoldDB" id="A0A7Z0JBN1"/>
<dbReference type="Proteomes" id="UP000572051">
    <property type="component" value="Unassembled WGS sequence"/>
</dbReference>
<evidence type="ECO:0000256" key="1">
    <source>
        <dbReference type="SAM" id="MobiDB-lite"/>
    </source>
</evidence>
<accession>A0A7Z0JBN1</accession>
<keyword evidence="2" id="KW-1133">Transmembrane helix</keyword>
<feature type="transmembrane region" description="Helical" evidence="2">
    <location>
        <begin position="38"/>
        <end position="58"/>
    </location>
</feature>
<evidence type="ECO:0000313" key="4">
    <source>
        <dbReference type="Proteomes" id="UP000572051"/>
    </source>
</evidence>
<evidence type="ECO:0000256" key="2">
    <source>
        <dbReference type="SAM" id="Phobius"/>
    </source>
</evidence>
<keyword evidence="2" id="KW-0812">Transmembrane</keyword>
<feature type="region of interest" description="Disordered" evidence="1">
    <location>
        <begin position="1"/>
        <end position="26"/>
    </location>
</feature>
<comment type="caution">
    <text evidence="3">The sequence shown here is derived from an EMBL/GenBank/DDBJ whole genome shotgun (WGS) entry which is preliminary data.</text>
</comment>
<gene>
    <name evidence="3" type="ORF">HNR10_003521</name>
</gene>